<evidence type="ECO:0000313" key="2">
    <source>
        <dbReference type="Proteomes" id="UP000683360"/>
    </source>
</evidence>
<keyword evidence="2" id="KW-1185">Reference proteome</keyword>
<name>A0A8S3S289_MYTED</name>
<dbReference type="EMBL" id="CAJPWZ010001330">
    <property type="protein sequence ID" value="CAG2213106.1"/>
    <property type="molecule type" value="Genomic_DNA"/>
</dbReference>
<evidence type="ECO:0000313" key="1">
    <source>
        <dbReference type="EMBL" id="CAG2213106.1"/>
    </source>
</evidence>
<protein>
    <submittedName>
        <fullName evidence="1">Uncharacterized protein</fullName>
    </submittedName>
</protein>
<dbReference type="OrthoDB" id="6101231at2759"/>
<reference evidence="1" key="1">
    <citation type="submission" date="2021-03" db="EMBL/GenBank/DDBJ databases">
        <authorList>
            <person name="Bekaert M."/>
        </authorList>
    </citation>
    <scope>NUCLEOTIDE SEQUENCE</scope>
</reference>
<accession>A0A8S3S289</accession>
<proteinExistence type="predicted"/>
<dbReference type="AlphaFoldDB" id="A0A8S3S289"/>
<sequence length="265" mass="30118">MTVYQLKVTDKNDEFSFQIKPNGQILRVYHPPEDDEVLATKKGLAALLSAKLHDKDELSSGVVHIGNGQWKYQTEEVGNEGCTLLDILSMKLELELNSKRLTMVIIPKTQKGTSKKTLLYHKELGIVHKVLIEDSFTALTESQEFDPYKNMRKVKPVNQFSDITSRFNQNRQSTFIMLDAYGTLESNLSQEIISRMIFQRPNPDPELIVQYMVHIVSSNGPPHPIILEAMEDICFHPEKYPASFYTGNLYDRVMLALGAAAREAI</sequence>
<gene>
    <name evidence="1" type="ORF">MEDL_27038</name>
</gene>
<comment type="caution">
    <text evidence="1">The sequence shown here is derived from an EMBL/GenBank/DDBJ whole genome shotgun (WGS) entry which is preliminary data.</text>
</comment>
<organism evidence="1 2">
    <name type="scientific">Mytilus edulis</name>
    <name type="common">Blue mussel</name>
    <dbReference type="NCBI Taxonomy" id="6550"/>
    <lineage>
        <taxon>Eukaryota</taxon>
        <taxon>Metazoa</taxon>
        <taxon>Spiralia</taxon>
        <taxon>Lophotrochozoa</taxon>
        <taxon>Mollusca</taxon>
        <taxon>Bivalvia</taxon>
        <taxon>Autobranchia</taxon>
        <taxon>Pteriomorphia</taxon>
        <taxon>Mytilida</taxon>
        <taxon>Mytiloidea</taxon>
        <taxon>Mytilidae</taxon>
        <taxon>Mytilinae</taxon>
        <taxon>Mytilus</taxon>
    </lineage>
</organism>
<dbReference type="Proteomes" id="UP000683360">
    <property type="component" value="Unassembled WGS sequence"/>
</dbReference>